<evidence type="ECO:0000313" key="1">
    <source>
        <dbReference type="EMBL" id="CAD2218977.1"/>
    </source>
</evidence>
<dbReference type="EMBL" id="LR877156">
    <property type="protein sequence ID" value="CAD2218977.1"/>
    <property type="molecule type" value="Genomic_DNA"/>
</dbReference>
<evidence type="ECO:0000313" key="2">
    <source>
        <dbReference type="Proteomes" id="UP000515908"/>
    </source>
</evidence>
<dbReference type="Proteomes" id="UP000515908">
    <property type="component" value="Chromosome 12"/>
</dbReference>
<organism evidence="1 2">
    <name type="scientific">Angomonas deanei</name>
    <dbReference type="NCBI Taxonomy" id="59799"/>
    <lineage>
        <taxon>Eukaryota</taxon>
        <taxon>Discoba</taxon>
        <taxon>Euglenozoa</taxon>
        <taxon>Kinetoplastea</taxon>
        <taxon>Metakinetoplastina</taxon>
        <taxon>Trypanosomatida</taxon>
        <taxon>Trypanosomatidae</taxon>
        <taxon>Strigomonadinae</taxon>
        <taxon>Angomonas</taxon>
    </lineage>
</organism>
<sequence length="101" mass="11715">MRSVMENRFKKYLDAETEPIPFIQHKIKVAIQSLRHFEKQISGGVEPTTVRIDVSELERYTANISKEALNAYFASEAFLNEYTLIRDPTTQAPLQVEHVLY</sequence>
<dbReference type="AlphaFoldDB" id="A0A7G2CIU7"/>
<dbReference type="OrthoDB" id="844at2759"/>
<keyword evidence="2" id="KW-1185">Reference proteome</keyword>
<gene>
    <name evidence="1" type="ORF">ADEAN_000647000</name>
</gene>
<proteinExistence type="predicted"/>
<dbReference type="VEuPathDB" id="TriTrypDB:ADEAN_000647000"/>
<name>A0A7G2CIU7_9TRYP</name>
<reference evidence="1 2" key="1">
    <citation type="submission" date="2020-08" db="EMBL/GenBank/DDBJ databases">
        <authorList>
            <person name="Newling K."/>
            <person name="Davey J."/>
            <person name="Forrester S."/>
        </authorList>
    </citation>
    <scope>NUCLEOTIDE SEQUENCE [LARGE SCALE GENOMIC DNA]</scope>
    <source>
        <strain evidence="2">Crithidia deanei Carvalho (ATCC PRA-265)</strain>
    </source>
</reference>
<accession>A0A7G2CIU7</accession>
<protein>
    <submittedName>
        <fullName evidence="1">Uncharacterized protein</fullName>
    </submittedName>
</protein>